<protein>
    <submittedName>
        <fullName evidence="1">Uncharacterized protein</fullName>
    </submittedName>
</protein>
<evidence type="ECO:0000313" key="1">
    <source>
        <dbReference type="EMBL" id="CDR96270.1"/>
    </source>
</evidence>
<dbReference type="OrthoDB" id="10586330at2759"/>
<dbReference type="VEuPathDB" id="PiroplasmaDB:BBBOND_0301740"/>
<dbReference type="Proteomes" id="UP000033188">
    <property type="component" value="Chromosome 3"/>
</dbReference>
<dbReference type="KEGG" id="bbig:BBBOND_0301740"/>
<proteinExistence type="predicted"/>
<dbReference type="EMBL" id="LK391709">
    <property type="protein sequence ID" value="CDR96270.1"/>
    <property type="molecule type" value="Genomic_DNA"/>
</dbReference>
<evidence type="ECO:0000313" key="2">
    <source>
        <dbReference type="Proteomes" id="UP000033188"/>
    </source>
</evidence>
<dbReference type="AlphaFoldDB" id="A0A061DDH4"/>
<gene>
    <name evidence="1" type="ORF">BBBOND_0301740</name>
</gene>
<dbReference type="GeneID" id="24564811"/>
<accession>A0A061DDH4</accession>
<name>A0A061DDH4_BABBI</name>
<dbReference type="RefSeq" id="XP_012768456.1">
    <property type="nucleotide sequence ID" value="XM_012913002.1"/>
</dbReference>
<keyword evidence="2" id="KW-1185">Reference proteome</keyword>
<reference evidence="2" key="1">
    <citation type="journal article" date="2014" name="Nucleic Acids Res.">
        <title>The evolutionary dynamics of variant antigen genes in Babesia reveal a history of genomic innovation underlying host-parasite interaction.</title>
        <authorList>
            <person name="Jackson A.P."/>
            <person name="Otto T.D."/>
            <person name="Darby A."/>
            <person name="Ramaprasad A."/>
            <person name="Xia D."/>
            <person name="Echaide I.E."/>
            <person name="Farber M."/>
            <person name="Gahlot S."/>
            <person name="Gamble J."/>
            <person name="Gupta D."/>
            <person name="Gupta Y."/>
            <person name="Jackson L."/>
            <person name="Malandrin L."/>
            <person name="Malas T.B."/>
            <person name="Moussa E."/>
            <person name="Nair M."/>
            <person name="Reid A.J."/>
            <person name="Sanders M."/>
            <person name="Sharma J."/>
            <person name="Tracey A."/>
            <person name="Quail M.A."/>
            <person name="Weir W."/>
            <person name="Wastling J.M."/>
            <person name="Hall N."/>
            <person name="Willadsen P."/>
            <person name="Lingelbach K."/>
            <person name="Shiels B."/>
            <person name="Tait A."/>
            <person name="Berriman M."/>
            <person name="Allred D.R."/>
            <person name="Pain A."/>
        </authorList>
    </citation>
    <scope>NUCLEOTIDE SEQUENCE [LARGE SCALE GENOMIC DNA]</scope>
    <source>
        <strain evidence="2">Bond</strain>
    </source>
</reference>
<organism evidence="1 2">
    <name type="scientific">Babesia bigemina</name>
    <dbReference type="NCBI Taxonomy" id="5866"/>
    <lineage>
        <taxon>Eukaryota</taxon>
        <taxon>Sar</taxon>
        <taxon>Alveolata</taxon>
        <taxon>Apicomplexa</taxon>
        <taxon>Aconoidasida</taxon>
        <taxon>Piroplasmida</taxon>
        <taxon>Babesiidae</taxon>
        <taxon>Babesia</taxon>
    </lineage>
</organism>
<sequence length="65" mass="7370">MEPDVSDTVLHFDFENDDVCAITGHHLIFICGPRDLVLRDALQRHLNSLDGTIQAQGFPWTPPFH</sequence>